<sequence>KIISMSPIMDIFKTGRWCDSARIEDQRLQQLRDMLPTFCLKSRAENTLTQYRNEDKEENHVFRFV</sequence>
<dbReference type="AlphaFoldDB" id="A0A8W8J5H4"/>
<evidence type="ECO:0000313" key="1">
    <source>
        <dbReference type="EnsemblMetazoa" id="G16825.13:cds"/>
    </source>
</evidence>
<dbReference type="EnsemblMetazoa" id="G16825.13">
    <property type="protein sequence ID" value="G16825.13:cds"/>
    <property type="gene ID" value="G16825"/>
</dbReference>
<protein>
    <submittedName>
        <fullName evidence="1">Uncharacterized protein</fullName>
    </submittedName>
</protein>
<accession>A0A8W8J5H4</accession>
<keyword evidence="2" id="KW-1185">Reference proteome</keyword>
<name>A0A8W8J5H4_MAGGI</name>
<proteinExistence type="predicted"/>
<organism evidence="1 2">
    <name type="scientific">Magallana gigas</name>
    <name type="common">Pacific oyster</name>
    <name type="synonym">Crassostrea gigas</name>
    <dbReference type="NCBI Taxonomy" id="29159"/>
    <lineage>
        <taxon>Eukaryota</taxon>
        <taxon>Metazoa</taxon>
        <taxon>Spiralia</taxon>
        <taxon>Lophotrochozoa</taxon>
        <taxon>Mollusca</taxon>
        <taxon>Bivalvia</taxon>
        <taxon>Autobranchia</taxon>
        <taxon>Pteriomorphia</taxon>
        <taxon>Ostreida</taxon>
        <taxon>Ostreoidea</taxon>
        <taxon>Ostreidae</taxon>
        <taxon>Magallana</taxon>
    </lineage>
</organism>
<dbReference type="Proteomes" id="UP000005408">
    <property type="component" value="Unassembled WGS sequence"/>
</dbReference>
<evidence type="ECO:0000313" key="2">
    <source>
        <dbReference type="Proteomes" id="UP000005408"/>
    </source>
</evidence>
<reference evidence="1" key="1">
    <citation type="submission" date="2022-08" db="UniProtKB">
        <authorList>
            <consortium name="EnsemblMetazoa"/>
        </authorList>
    </citation>
    <scope>IDENTIFICATION</scope>
    <source>
        <strain evidence="1">05x7-T-G4-1.051#20</strain>
    </source>
</reference>